<evidence type="ECO:0000256" key="3">
    <source>
        <dbReference type="ARBA" id="ARBA00022989"/>
    </source>
</evidence>
<dbReference type="OrthoDB" id="2421894at2759"/>
<proteinExistence type="predicted"/>
<evidence type="ECO:0000256" key="2">
    <source>
        <dbReference type="ARBA" id="ARBA00022692"/>
    </source>
</evidence>
<dbReference type="GO" id="GO:0022857">
    <property type="term" value="F:transmembrane transporter activity"/>
    <property type="evidence" value="ECO:0007669"/>
    <property type="project" value="InterPro"/>
</dbReference>
<dbReference type="InterPro" id="IPR011701">
    <property type="entry name" value="MFS"/>
</dbReference>
<dbReference type="PANTHER" id="PTHR23507">
    <property type="entry name" value="ZGC:174356"/>
    <property type="match status" value="1"/>
</dbReference>
<keyword evidence="2 5" id="KW-0812">Transmembrane</keyword>
<keyword evidence="7" id="KW-1185">Reference proteome</keyword>
<dbReference type="Pfam" id="PF07690">
    <property type="entry name" value="MFS_1"/>
    <property type="match status" value="1"/>
</dbReference>
<gene>
    <name evidence="6" type="ORF">KI688_010248</name>
</gene>
<name>A0A9P7XZ62_9FUNG</name>
<feature type="transmembrane region" description="Helical" evidence="5">
    <location>
        <begin position="57"/>
        <end position="79"/>
    </location>
</feature>
<evidence type="ECO:0000256" key="4">
    <source>
        <dbReference type="ARBA" id="ARBA00023136"/>
    </source>
</evidence>
<dbReference type="EMBL" id="JAHRHY010000005">
    <property type="protein sequence ID" value="KAG9069348.1"/>
    <property type="molecule type" value="Genomic_DNA"/>
</dbReference>
<evidence type="ECO:0000313" key="6">
    <source>
        <dbReference type="EMBL" id="KAG9069348.1"/>
    </source>
</evidence>
<comment type="subcellular location">
    <subcellularLocation>
        <location evidence="1">Membrane</location>
        <topology evidence="1">Multi-pass membrane protein</topology>
    </subcellularLocation>
</comment>
<sequence length="303" mass="33167">MAGIGRWFAASRYNKFGSNVYYLEVVALTLMPAGQVINTAIFAYTADVTEKQNRSLMNGYLVTSMALGGLIGSTISTYISTATGDLTAPLRITLILIALLAAYLSILPESLRYTPAPLPWISASIGDASDRRLPDSTATSPWAILSFFNLAKEATCMIFDPVLFILPGRIPKSAYMTMSAAPAIILSVHVLTVIANYGANSLLSTMAKLAFHWNVYEDGHYPAFVQLCMFITFFGIFPALLSIYKFVVVDSDETDEPHESNSSSWSQETLLYHSSDQALTGIGAVKMDMFFIIVGLCIMVRER</sequence>
<feature type="transmembrane region" description="Helical" evidence="5">
    <location>
        <begin position="86"/>
        <end position="106"/>
    </location>
</feature>
<dbReference type="GO" id="GO:0016020">
    <property type="term" value="C:membrane"/>
    <property type="evidence" value="ECO:0007669"/>
    <property type="project" value="UniProtKB-SubCell"/>
</dbReference>
<evidence type="ECO:0000313" key="7">
    <source>
        <dbReference type="Proteomes" id="UP000707451"/>
    </source>
</evidence>
<dbReference type="Gene3D" id="1.20.1250.20">
    <property type="entry name" value="MFS general substrate transporter like domains"/>
    <property type="match status" value="1"/>
</dbReference>
<reference evidence="6" key="1">
    <citation type="submission" date="2021-06" db="EMBL/GenBank/DDBJ databases">
        <title>Genome Sequence of Mortierella hyaline Strain SCG-10, a Cold-Adapted, Nitrate-Reducing Fungus Isolated from Soil in Minnesota, USA.</title>
        <authorList>
            <person name="Aldossari N."/>
        </authorList>
    </citation>
    <scope>NUCLEOTIDE SEQUENCE</scope>
    <source>
        <strain evidence="6">SCG-10</strain>
    </source>
</reference>
<feature type="transmembrane region" description="Helical" evidence="5">
    <location>
        <begin position="219"/>
        <end position="241"/>
    </location>
</feature>
<feature type="transmembrane region" description="Helical" evidence="5">
    <location>
        <begin position="21"/>
        <end position="45"/>
    </location>
</feature>
<accession>A0A9P7XZ62</accession>
<dbReference type="SUPFAM" id="SSF103473">
    <property type="entry name" value="MFS general substrate transporter"/>
    <property type="match status" value="1"/>
</dbReference>
<dbReference type="PANTHER" id="PTHR23507:SF1">
    <property type="entry name" value="FI18259P1-RELATED"/>
    <property type="match status" value="1"/>
</dbReference>
<dbReference type="AlphaFoldDB" id="A0A9P7XZ62"/>
<dbReference type="Proteomes" id="UP000707451">
    <property type="component" value="Unassembled WGS sequence"/>
</dbReference>
<keyword evidence="3 5" id="KW-1133">Transmembrane helix</keyword>
<feature type="transmembrane region" description="Helical" evidence="5">
    <location>
        <begin position="178"/>
        <end position="199"/>
    </location>
</feature>
<organism evidence="6 7">
    <name type="scientific">Linnemannia hyalina</name>
    <dbReference type="NCBI Taxonomy" id="64524"/>
    <lineage>
        <taxon>Eukaryota</taxon>
        <taxon>Fungi</taxon>
        <taxon>Fungi incertae sedis</taxon>
        <taxon>Mucoromycota</taxon>
        <taxon>Mortierellomycotina</taxon>
        <taxon>Mortierellomycetes</taxon>
        <taxon>Mortierellales</taxon>
        <taxon>Mortierellaceae</taxon>
        <taxon>Linnemannia</taxon>
    </lineage>
</organism>
<keyword evidence="4 5" id="KW-0472">Membrane</keyword>
<evidence type="ECO:0000256" key="1">
    <source>
        <dbReference type="ARBA" id="ARBA00004141"/>
    </source>
</evidence>
<dbReference type="InterPro" id="IPR036259">
    <property type="entry name" value="MFS_trans_sf"/>
</dbReference>
<comment type="caution">
    <text evidence="6">The sequence shown here is derived from an EMBL/GenBank/DDBJ whole genome shotgun (WGS) entry which is preliminary data.</text>
</comment>
<evidence type="ECO:0000256" key="5">
    <source>
        <dbReference type="SAM" id="Phobius"/>
    </source>
</evidence>
<protein>
    <submittedName>
        <fullName evidence="6">Uncharacterized protein</fullName>
    </submittedName>
</protein>